<feature type="chain" id="PRO_5046175387" description="Ig-like domain-containing protein" evidence="8">
    <location>
        <begin position="20"/>
        <end position="312"/>
    </location>
</feature>
<name>A0ABI7X2R4_FELCA</name>
<dbReference type="SUPFAM" id="SSF48726">
    <property type="entry name" value="Immunoglobulin"/>
    <property type="match status" value="2"/>
</dbReference>
<dbReference type="Ensembl" id="ENSFCTT00005025230.1">
    <property type="protein sequence ID" value="ENSFCTP00005016455.1"/>
    <property type="gene ID" value="ENSFCTG00005009058.1"/>
</dbReference>
<evidence type="ECO:0000256" key="2">
    <source>
        <dbReference type="ARBA" id="ARBA00022692"/>
    </source>
</evidence>
<keyword evidence="4 7" id="KW-0472">Membrane</keyword>
<comment type="subcellular location">
    <subcellularLocation>
        <location evidence="1">Membrane</location>
    </subcellularLocation>
</comment>
<sequence>MWLLSRLVLVASLCSYTSGGIFITQFVPSITKKKGNTAFLECQVKTGVLKKNVNIHWYRQRPDQPLKRILYISSNENVVHEQGISEEKYEARKRQRDLPASLRIHKISEEDAGLYYCACWESGWIKIFAEGTKLIVTPPDKSPDEDTSPKPTIFLPSPAERTLHKTGTYLCLLEDFFPDVIKVDWKEKNGKTILKSQQGNTMKTKDTYMKYTWLTVTEKSMDKEHTCIVKHEKNKGGGDQEILFPSINTELPAINSTEALLKDENDPLQLQLVTSSAYYTYVILLVKSVVYTIIIAYRLLGRPALCRNEKSS</sequence>
<dbReference type="InterPro" id="IPR036179">
    <property type="entry name" value="Ig-like_dom_sf"/>
</dbReference>
<feature type="signal peptide" evidence="8">
    <location>
        <begin position="1"/>
        <end position="19"/>
    </location>
</feature>
<dbReference type="InterPro" id="IPR013783">
    <property type="entry name" value="Ig-like_fold"/>
</dbReference>
<feature type="domain" description="Ig-like" evidence="9">
    <location>
        <begin position="149"/>
        <end position="244"/>
    </location>
</feature>
<feature type="transmembrane region" description="Helical" evidence="7">
    <location>
        <begin position="278"/>
        <end position="300"/>
    </location>
</feature>
<feature type="domain" description="Ig-like" evidence="9">
    <location>
        <begin position="21"/>
        <end position="117"/>
    </location>
</feature>
<keyword evidence="6" id="KW-0393">Immunoglobulin domain</keyword>
<protein>
    <recommendedName>
        <fullName evidence="9">Ig-like domain-containing protein</fullName>
    </recommendedName>
</protein>
<reference evidence="10" key="2">
    <citation type="submission" date="2025-08" db="UniProtKB">
        <authorList>
            <consortium name="Ensembl"/>
        </authorList>
    </citation>
    <scope>IDENTIFICATION</scope>
    <source>
        <strain evidence="10">breed Abyssinian</strain>
    </source>
</reference>
<dbReference type="InterPro" id="IPR003597">
    <property type="entry name" value="Ig_C1-set"/>
</dbReference>
<evidence type="ECO:0000313" key="10">
    <source>
        <dbReference type="Ensembl" id="ENSFCTP00005016455.1"/>
    </source>
</evidence>
<dbReference type="InterPro" id="IPR003599">
    <property type="entry name" value="Ig_sub"/>
</dbReference>
<keyword evidence="3 7" id="KW-1133">Transmembrane helix</keyword>
<dbReference type="PANTHER" id="PTHR19256">
    <property type="entry name" value="T-CELL RECEPTOR GAMMA CHAIN"/>
    <property type="match status" value="1"/>
</dbReference>
<evidence type="ECO:0000313" key="11">
    <source>
        <dbReference type="Proteomes" id="UP000823872"/>
    </source>
</evidence>
<evidence type="ECO:0000259" key="9">
    <source>
        <dbReference type="PROSITE" id="PS50835"/>
    </source>
</evidence>
<dbReference type="Proteomes" id="UP000823872">
    <property type="component" value="Chromosome A2"/>
</dbReference>
<keyword evidence="5" id="KW-0675">Receptor</keyword>
<reference evidence="10" key="3">
    <citation type="submission" date="2025-09" db="UniProtKB">
        <authorList>
            <consortium name="Ensembl"/>
        </authorList>
    </citation>
    <scope>IDENTIFICATION</scope>
    <source>
        <strain evidence="10">breed Abyssinian</strain>
    </source>
</reference>
<dbReference type="PANTHER" id="PTHR19256:SF65">
    <property type="entry name" value="T CELL RECEPTOR GAMMA CONSTANT 1-RELATED"/>
    <property type="match status" value="1"/>
</dbReference>
<dbReference type="InterPro" id="IPR013106">
    <property type="entry name" value="Ig_V-set"/>
</dbReference>
<dbReference type="SMART" id="SM00406">
    <property type="entry name" value="IGv"/>
    <property type="match status" value="1"/>
</dbReference>
<keyword evidence="11" id="KW-1185">Reference proteome</keyword>
<evidence type="ECO:0000256" key="3">
    <source>
        <dbReference type="ARBA" id="ARBA00022989"/>
    </source>
</evidence>
<dbReference type="PROSITE" id="PS50835">
    <property type="entry name" value="IG_LIKE"/>
    <property type="match status" value="2"/>
</dbReference>
<dbReference type="SMART" id="SM00409">
    <property type="entry name" value="IG"/>
    <property type="match status" value="1"/>
</dbReference>
<dbReference type="InterPro" id="IPR007110">
    <property type="entry name" value="Ig-like_dom"/>
</dbReference>
<evidence type="ECO:0000256" key="1">
    <source>
        <dbReference type="ARBA" id="ARBA00004370"/>
    </source>
</evidence>
<organism evidence="10 11">
    <name type="scientific">Felis catus</name>
    <name type="common">Cat</name>
    <name type="synonym">Felis silvestris catus</name>
    <dbReference type="NCBI Taxonomy" id="9685"/>
    <lineage>
        <taxon>Eukaryota</taxon>
        <taxon>Metazoa</taxon>
        <taxon>Chordata</taxon>
        <taxon>Craniata</taxon>
        <taxon>Vertebrata</taxon>
        <taxon>Euteleostomi</taxon>
        <taxon>Mammalia</taxon>
        <taxon>Eutheria</taxon>
        <taxon>Laurasiatheria</taxon>
        <taxon>Carnivora</taxon>
        <taxon>Feliformia</taxon>
        <taxon>Felidae</taxon>
        <taxon>Felinae</taxon>
        <taxon>Felis</taxon>
    </lineage>
</organism>
<evidence type="ECO:0000256" key="6">
    <source>
        <dbReference type="ARBA" id="ARBA00023319"/>
    </source>
</evidence>
<dbReference type="Pfam" id="PF07654">
    <property type="entry name" value="C1-set"/>
    <property type="match status" value="1"/>
</dbReference>
<keyword evidence="8" id="KW-0732">Signal</keyword>
<evidence type="ECO:0000256" key="8">
    <source>
        <dbReference type="SAM" id="SignalP"/>
    </source>
</evidence>
<dbReference type="Pfam" id="PF07686">
    <property type="entry name" value="V-set"/>
    <property type="match status" value="1"/>
</dbReference>
<evidence type="ECO:0000256" key="5">
    <source>
        <dbReference type="ARBA" id="ARBA00023170"/>
    </source>
</evidence>
<dbReference type="Gene3D" id="2.60.40.10">
    <property type="entry name" value="Immunoglobulins"/>
    <property type="match status" value="2"/>
</dbReference>
<keyword evidence="2 7" id="KW-0812">Transmembrane</keyword>
<dbReference type="SMART" id="SM00407">
    <property type="entry name" value="IGc1"/>
    <property type="match status" value="1"/>
</dbReference>
<dbReference type="InterPro" id="IPR051117">
    <property type="entry name" value="TRG_var/const_region"/>
</dbReference>
<evidence type="ECO:0000256" key="4">
    <source>
        <dbReference type="ARBA" id="ARBA00023136"/>
    </source>
</evidence>
<proteinExistence type="predicted"/>
<evidence type="ECO:0000256" key="7">
    <source>
        <dbReference type="SAM" id="Phobius"/>
    </source>
</evidence>
<dbReference type="GeneTree" id="ENSGT00940000153143"/>
<reference evidence="10 11" key="1">
    <citation type="submission" date="2021-02" db="EMBL/GenBank/DDBJ databases">
        <title>Safari Cat Assemblies.</title>
        <authorList>
            <person name="Bredemeyer K.R."/>
            <person name="Murphy W.J."/>
        </authorList>
    </citation>
    <scope>NUCLEOTIDE SEQUENCE [LARGE SCALE GENOMIC DNA]</scope>
</reference>
<accession>A0ABI7X2R4</accession>